<dbReference type="STRING" id="2711.A0A067FED8"/>
<dbReference type="AlphaFoldDB" id="A0A067FED8"/>
<name>A0A067FED8_CITSI</name>
<accession>A0A067FED8</accession>
<gene>
    <name evidence="2" type="ORF">CISIN_1g0178622mg</name>
</gene>
<evidence type="ECO:0000313" key="2">
    <source>
        <dbReference type="EMBL" id="KDO65673.1"/>
    </source>
</evidence>
<feature type="non-terminal residue" evidence="2">
    <location>
        <position position="1"/>
    </location>
</feature>
<evidence type="ECO:0000256" key="1">
    <source>
        <dbReference type="SAM" id="MobiDB-lite"/>
    </source>
</evidence>
<reference evidence="2 3" key="1">
    <citation type="submission" date="2014-04" db="EMBL/GenBank/DDBJ databases">
        <authorList>
            <consortium name="International Citrus Genome Consortium"/>
            <person name="Gmitter F."/>
            <person name="Chen C."/>
            <person name="Farmerie W."/>
            <person name="Harkins T."/>
            <person name="Desany B."/>
            <person name="Mohiuddin M."/>
            <person name="Kodira C."/>
            <person name="Borodovsky M."/>
            <person name="Lomsadze A."/>
            <person name="Burns P."/>
            <person name="Jenkins J."/>
            <person name="Prochnik S."/>
            <person name="Shu S."/>
            <person name="Chapman J."/>
            <person name="Pitluck S."/>
            <person name="Schmutz J."/>
            <person name="Rokhsar D."/>
        </authorList>
    </citation>
    <scope>NUCLEOTIDE SEQUENCE</scope>
</reference>
<keyword evidence="3" id="KW-1185">Reference proteome</keyword>
<sequence length="40" mass="4348">DEYFIKLADAMVTWIEAWDELNPPPGGKSTELPNGAAATK</sequence>
<organism evidence="2 3">
    <name type="scientific">Citrus sinensis</name>
    <name type="common">Sweet orange</name>
    <name type="synonym">Citrus aurantium var. sinensis</name>
    <dbReference type="NCBI Taxonomy" id="2711"/>
    <lineage>
        <taxon>Eukaryota</taxon>
        <taxon>Viridiplantae</taxon>
        <taxon>Streptophyta</taxon>
        <taxon>Embryophyta</taxon>
        <taxon>Tracheophyta</taxon>
        <taxon>Spermatophyta</taxon>
        <taxon>Magnoliopsida</taxon>
        <taxon>eudicotyledons</taxon>
        <taxon>Gunneridae</taxon>
        <taxon>Pentapetalae</taxon>
        <taxon>rosids</taxon>
        <taxon>malvids</taxon>
        <taxon>Sapindales</taxon>
        <taxon>Rutaceae</taxon>
        <taxon>Aurantioideae</taxon>
        <taxon>Citrus</taxon>
    </lineage>
</organism>
<feature type="region of interest" description="Disordered" evidence="1">
    <location>
        <begin position="20"/>
        <end position="40"/>
    </location>
</feature>
<proteinExistence type="predicted"/>
<dbReference type="EMBL" id="KK784902">
    <property type="protein sequence ID" value="KDO65673.1"/>
    <property type="molecule type" value="Genomic_DNA"/>
</dbReference>
<dbReference type="Proteomes" id="UP000027120">
    <property type="component" value="Unassembled WGS sequence"/>
</dbReference>
<evidence type="ECO:0000313" key="3">
    <source>
        <dbReference type="Proteomes" id="UP000027120"/>
    </source>
</evidence>
<protein>
    <submittedName>
        <fullName evidence="2">Uncharacterized protein</fullName>
    </submittedName>
</protein>